<feature type="region of interest" description="Disordered" evidence="1">
    <location>
        <begin position="134"/>
        <end position="160"/>
    </location>
</feature>
<feature type="region of interest" description="Disordered" evidence="1">
    <location>
        <begin position="335"/>
        <end position="380"/>
    </location>
</feature>
<feature type="compositionally biased region" description="Polar residues" evidence="1">
    <location>
        <begin position="209"/>
        <end position="219"/>
    </location>
</feature>
<feature type="region of interest" description="Disordered" evidence="1">
    <location>
        <begin position="63"/>
        <end position="120"/>
    </location>
</feature>
<organism evidence="2 3">
    <name type="scientific">Apiosordaria backusii</name>
    <dbReference type="NCBI Taxonomy" id="314023"/>
    <lineage>
        <taxon>Eukaryota</taxon>
        <taxon>Fungi</taxon>
        <taxon>Dikarya</taxon>
        <taxon>Ascomycota</taxon>
        <taxon>Pezizomycotina</taxon>
        <taxon>Sordariomycetes</taxon>
        <taxon>Sordariomycetidae</taxon>
        <taxon>Sordariales</taxon>
        <taxon>Lasiosphaeriaceae</taxon>
        <taxon>Apiosordaria</taxon>
    </lineage>
</organism>
<sequence length="802" mass="86864">MMPAQGRNTTAPSLPSLPPVDSEATTPFSDLFNNGFDRATIDATLQFVDRNIIIAPNGRRYRLEEIPDPEPGQLPSPASASASGPVPPAPSVSPPGYQAAPKTSTPPIATRAPPVASSLPSSLSYKTFATWGRSPSNANSHSYSSPRRNIPASQPPQSPIHEATTMMTQLSVSSHFGANPLYGQSDGGVQAAEALTDPYMGVPGVAPTTPRSSTASPRGSISQIQQQQQQQPPSSPQPYLEPPSQYAQRPRTTSVSSGSGSSHQAPWTSPDYVGYTQQAINASRQVPSTTTGLPSLLGESIPIVSNSPSASSLSPTLVTLPTASSYSSSNSNYLHQYYNQSHPHPRRISDPLSPPTPSPSEVEKEFYDGPGIQGQHHYPPLYHHVPSTDYSAPATSVGRQPSYASIGVTPTQEYGGGGEYDTLTPVVVMHPMQSTTDMMGTPGIAPSMMSSDGGSTGRDNVLPGEDLVFDGPVKSAHSLTNPAWQEGVLKVFRNNLTNDLRFHCKALKESETYWMKSINAQLVPAYAYDQRLPNVVYIRDKESDQGPGSGYMQASSSGGTGRPSGIYQFDNVRGLFDFQARLTSQKVVLDIQSVKLVTLNKSGSREIEKYSGVRLQIWHESNEGGRRSGGGGGPSAEVASFVTAGTALSGPLRERLVASSSRLMVYLGRSGEYITLFITDDLDIKLEGQTIVKLKPRKGPGPFTRRVSRWPGVKAHMEKGIGSEPAGLDIHGQLVEEDVEKYDLYKTFEIEFENSPSQDNFVRKWKEVLHERRRERQRLEQIQEEMTSTGGLHGRQARELFW</sequence>
<dbReference type="EMBL" id="JAUKTV010000005">
    <property type="protein sequence ID" value="KAK0737088.1"/>
    <property type="molecule type" value="Genomic_DNA"/>
</dbReference>
<feature type="region of interest" description="Disordered" evidence="1">
    <location>
        <begin position="200"/>
        <end position="270"/>
    </location>
</feature>
<dbReference type="AlphaFoldDB" id="A0AA40EI54"/>
<feature type="region of interest" description="Disordered" evidence="1">
    <location>
        <begin position="1"/>
        <end position="22"/>
    </location>
</feature>
<dbReference type="Proteomes" id="UP001172159">
    <property type="component" value="Unassembled WGS sequence"/>
</dbReference>
<protein>
    <submittedName>
        <fullName evidence="2">Uncharacterized protein</fullName>
    </submittedName>
</protein>
<evidence type="ECO:0000313" key="3">
    <source>
        <dbReference type="Proteomes" id="UP001172159"/>
    </source>
</evidence>
<feature type="compositionally biased region" description="Polar residues" evidence="1">
    <location>
        <begin position="1"/>
        <end position="13"/>
    </location>
</feature>
<name>A0AA40EI54_9PEZI</name>
<comment type="caution">
    <text evidence="2">The sequence shown here is derived from an EMBL/GenBank/DDBJ whole genome shotgun (WGS) entry which is preliminary data.</text>
</comment>
<feature type="compositionally biased region" description="Low complexity" evidence="1">
    <location>
        <begin position="134"/>
        <end position="146"/>
    </location>
</feature>
<evidence type="ECO:0000313" key="2">
    <source>
        <dbReference type="EMBL" id="KAK0737088.1"/>
    </source>
</evidence>
<feature type="compositionally biased region" description="Low complexity" evidence="1">
    <location>
        <begin position="220"/>
        <end position="232"/>
    </location>
</feature>
<gene>
    <name evidence="2" type="ORF">B0T21DRAFT_157145</name>
</gene>
<reference evidence="2" key="1">
    <citation type="submission" date="2023-06" db="EMBL/GenBank/DDBJ databases">
        <title>Genome-scale phylogeny and comparative genomics of the fungal order Sordariales.</title>
        <authorList>
            <consortium name="Lawrence Berkeley National Laboratory"/>
            <person name="Hensen N."/>
            <person name="Bonometti L."/>
            <person name="Westerberg I."/>
            <person name="Brannstrom I.O."/>
            <person name="Guillou S."/>
            <person name="Cros-Aarteil S."/>
            <person name="Calhoun S."/>
            <person name="Haridas S."/>
            <person name="Kuo A."/>
            <person name="Mondo S."/>
            <person name="Pangilinan J."/>
            <person name="Riley R."/>
            <person name="Labutti K."/>
            <person name="Andreopoulos B."/>
            <person name="Lipzen A."/>
            <person name="Chen C."/>
            <person name="Yanf M."/>
            <person name="Daum C."/>
            <person name="Ng V."/>
            <person name="Clum A."/>
            <person name="Steindorff A."/>
            <person name="Ohm R."/>
            <person name="Martin F."/>
            <person name="Silar P."/>
            <person name="Natvig D."/>
            <person name="Lalanne C."/>
            <person name="Gautier V."/>
            <person name="Ament-Velasquez S.L."/>
            <person name="Kruys A."/>
            <person name="Hutchinson M.I."/>
            <person name="Powell A.J."/>
            <person name="Barry K."/>
            <person name="Miller A.N."/>
            <person name="Grigoriev I.V."/>
            <person name="Debuchy R."/>
            <person name="Gladieux P."/>
            <person name="Thoren M.H."/>
            <person name="Johannesson H."/>
        </authorList>
    </citation>
    <scope>NUCLEOTIDE SEQUENCE</scope>
    <source>
        <strain evidence="2">CBS 540.89</strain>
    </source>
</reference>
<feature type="compositionally biased region" description="Low complexity" evidence="1">
    <location>
        <begin position="75"/>
        <end position="84"/>
    </location>
</feature>
<accession>A0AA40EI54</accession>
<proteinExistence type="predicted"/>
<keyword evidence="3" id="KW-1185">Reference proteome</keyword>
<evidence type="ECO:0000256" key="1">
    <source>
        <dbReference type="SAM" id="MobiDB-lite"/>
    </source>
</evidence>